<keyword evidence="12 13" id="KW-0472">Membrane</keyword>
<keyword evidence="10 13" id="KW-1133">Transmembrane helix</keyword>
<dbReference type="InterPro" id="IPR050428">
    <property type="entry name" value="TCS_sensor_his_kinase"/>
</dbReference>
<dbReference type="PANTHER" id="PTHR45436:SF14">
    <property type="entry name" value="SENSOR PROTEIN QSEC"/>
    <property type="match status" value="1"/>
</dbReference>
<keyword evidence="11" id="KW-0902">Two-component regulatory system</keyword>
<feature type="domain" description="HAMP" evidence="15">
    <location>
        <begin position="187"/>
        <end position="239"/>
    </location>
</feature>
<accession>A0A081K5I5</accession>
<dbReference type="RefSeq" id="WP_020582679.1">
    <property type="nucleotide sequence ID" value="NZ_JOJP01000001.1"/>
</dbReference>
<dbReference type="EMBL" id="JOJP01000001">
    <property type="protein sequence ID" value="KEI69411.1"/>
    <property type="molecule type" value="Genomic_DNA"/>
</dbReference>
<evidence type="ECO:0000256" key="8">
    <source>
        <dbReference type="ARBA" id="ARBA00022777"/>
    </source>
</evidence>
<dbReference type="PROSITE" id="PS50109">
    <property type="entry name" value="HIS_KIN"/>
    <property type="match status" value="1"/>
</dbReference>
<dbReference type="Gene3D" id="1.10.287.130">
    <property type="match status" value="1"/>
</dbReference>
<evidence type="ECO:0000256" key="12">
    <source>
        <dbReference type="ARBA" id="ARBA00023136"/>
    </source>
</evidence>
<evidence type="ECO:0000256" key="2">
    <source>
        <dbReference type="ARBA" id="ARBA00004141"/>
    </source>
</evidence>
<evidence type="ECO:0000256" key="1">
    <source>
        <dbReference type="ARBA" id="ARBA00000085"/>
    </source>
</evidence>
<dbReference type="GO" id="GO:0005886">
    <property type="term" value="C:plasma membrane"/>
    <property type="evidence" value="ECO:0007669"/>
    <property type="project" value="TreeGrafter"/>
</dbReference>
<evidence type="ECO:0000259" key="14">
    <source>
        <dbReference type="PROSITE" id="PS50109"/>
    </source>
</evidence>
<keyword evidence="4" id="KW-0597">Phosphoprotein</keyword>
<evidence type="ECO:0000313" key="16">
    <source>
        <dbReference type="EMBL" id="KEI69411.1"/>
    </source>
</evidence>
<sequence>MKQNSIRRFLIVGLLSTMALAQLVTMTWSYHKSYLEAEELQDAQLVQYARALSLLLAGDLKEKKVITVPIQTQPEDWQGAAAGTSGHKYEGKLFFKIFTENKQLLAHSENTPDFWEFPLTEGFRNITTDGHDWRVFTLHITSKNSWIITAQRGDIRGEMGGIIALKSILPFLFTLPVVFLMIGWLVSKGLQPITVLANELKRREANDLHPVPINNPVKELVPLISSINQLLKRLSDAFNRERRFVGYAAHELRTPLAGLGVHLQNAQRKQGHEREEAIALSLKGHHRMVHLVEQLLVLARTTPDAYFASFQESDLYKICQKVIADNIQPVLDKRQTIMLEGDEPAVTQGDASGLSIMISNLVRNAILYTPEEGTIKLMITSHSEQVTLSISDSGPGIPEKLRQRVFDRFYRADTDRHTSGVEGAGLGLSIVAHIIELHSASIELGTSRLLGGLEVIVKFNTYPAKSQ</sequence>
<dbReference type="SUPFAM" id="SSF47384">
    <property type="entry name" value="Homodimeric domain of signal transducing histidine kinase"/>
    <property type="match status" value="1"/>
</dbReference>
<dbReference type="PROSITE" id="PS50885">
    <property type="entry name" value="HAMP"/>
    <property type="match status" value="1"/>
</dbReference>
<evidence type="ECO:0000259" key="15">
    <source>
        <dbReference type="PROSITE" id="PS50885"/>
    </source>
</evidence>
<dbReference type="AlphaFoldDB" id="A0A081K5I5"/>
<protein>
    <recommendedName>
        <fullName evidence="3">histidine kinase</fullName>
        <ecNumber evidence="3">2.7.13.3</ecNumber>
    </recommendedName>
</protein>
<evidence type="ECO:0000256" key="5">
    <source>
        <dbReference type="ARBA" id="ARBA00022679"/>
    </source>
</evidence>
<dbReference type="PANTHER" id="PTHR45436">
    <property type="entry name" value="SENSOR HISTIDINE KINASE YKOH"/>
    <property type="match status" value="1"/>
</dbReference>
<comment type="caution">
    <text evidence="16">The sequence shown here is derived from an EMBL/GenBank/DDBJ whole genome shotgun (WGS) entry which is preliminary data.</text>
</comment>
<keyword evidence="5" id="KW-0808">Transferase</keyword>
<comment type="subcellular location">
    <subcellularLocation>
        <location evidence="2">Membrane</location>
        <topology evidence="2">Multi-pass membrane protein</topology>
    </subcellularLocation>
</comment>
<dbReference type="InterPro" id="IPR004358">
    <property type="entry name" value="Sig_transdc_His_kin-like_C"/>
</dbReference>
<evidence type="ECO:0000313" key="17">
    <source>
        <dbReference type="Proteomes" id="UP000027997"/>
    </source>
</evidence>
<feature type="transmembrane region" description="Helical" evidence="13">
    <location>
        <begin position="168"/>
        <end position="186"/>
    </location>
</feature>
<dbReference type="Pfam" id="PF00512">
    <property type="entry name" value="HisKA"/>
    <property type="match status" value="1"/>
</dbReference>
<dbReference type="Proteomes" id="UP000027997">
    <property type="component" value="Unassembled WGS sequence"/>
</dbReference>
<dbReference type="GO" id="GO:0005524">
    <property type="term" value="F:ATP binding"/>
    <property type="evidence" value="ECO:0007669"/>
    <property type="project" value="UniProtKB-KW"/>
</dbReference>
<evidence type="ECO:0000256" key="4">
    <source>
        <dbReference type="ARBA" id="ARBA00022553"/>
    </source>
</evidence>
<dbReference type="SMART" id="SM00387">
    <property type="entry name" value="HATPase_c"/>
    <property type="match status" value="1"/>
</dbReference>
<comment type="catalytic activity">
    <reaction evidence="1">
        <text>ATP + protein L-histidine = ADP + protein N-phospho-L-histidine.</text>
        <dbReference type="EC" id="2.7.13.3"/>
    </reaction>
</comment>
<dbReference type="GO" id="GO:0000155">
    <property type="term" value="F:phosphorelay sensor kinase activity"/>
    <property type="evidence" value="ECO:0007669"/>
    <property type="project" value="InterPro"/>
</dbReference>
<dbReference type="EC" id="2.7.13.3" evidence="3"/>
<keyword evidence="17" id="KW-1185">Reference proteome</keyword>
<dbReference type="SMART" id="SM00388">
    <property type="entry name" value="HisKA"/>
    <property type="match status" value="1"/>
</dbReference>
<reference evidence="16 17" key="1">
    <citation type="submission" date="2014-06" db="EMBL/GenBank/DDBJ databases">
        <title>Whole Genome Sequences of Three Symbiotic Endozoicomonas Bacteria.</title>
        <authorList>
            <person name="Neave M.J."/>
            <person name="Apprill A."/>
            <person name="Voolstra C.R."/>
        </authorList>
    </citation>
    <scope>NUCLEOTIDE SEQUENCE [LARGE SCALE GENOMIC DNA]</scope>
    <source>
        <strain evidence="16 17">DSM 22380</strain>
    </source>
</reference>
<dbReference type="CDD" id="cd00075">
    <property type="entry name" value="HATPase"/>
    <property type="match status" value="1"/>
</dbReference>
<dbReference type="CDD" id="cd00082">
    <property type="entry name" value="HisKA"/>
    <property type="match status" value="1"/>
</dbReference>
<evidence type="ECO:0000256" key="10">
    <source>
        <dbReference type="ARBA" id="ARBA00022989"/>
    </source>
</evidence>
<keyword evidence="9" id="KW-0067">ATP-binding</keyword>
<keyword evidence="7" id="KW-0547">Nucleotide-binding</keyword>
<dbReference type="InterPro" id="IPR036890">
    <property type="entry name" value="HATPase_C_sf"/>
</dbReference>
<evidence type="ECO:0000256" key="7">
    <source>
        <dbReference type="ARBA" id="ARBA00022741"/>
    </source>
</evidence>
<dbReference type="Pfam" id="PF08521">
    <property type="entry name" value="2CSK_N"/>
    <property type="match status" value="1"/>
</dbReference>
<proteinExistence type="predicted"/>
<dbReference type="Gene3D" id="3.30.565.10">
    <property type="entry name" value="Histidine kinase-like ATPase, C-terminal domain"/>
    <property type="match status" value="1"/>
</dbReference>
<evidence type="ECO:0000256" key="11">
    <source>
        <dbReference type="ARBA" id="ARBA00023012"/>
    </source>
</evidence>
<dbReference type="InterPro" id="IPR003594">
    <property type="entry name" value="HATPase_dom"/>
</dbReference>
<dbReference type="Pfam" id="PF02518">
    <property type="entry name" value="HATPase_c"/>
    <property type="match status" value="1"/>
</dbReference>
<feature type="domain" description="Histidine kinase" evidence="14">
    <location>
        <begin position="247"/>
        <end position="463"/>
    </location>
</feature>
<dbReference type="InterPro" id="IPR003661">
    <property type="entry name" value="HisK_dim/P_dom"/>
</dbReference>
<dbReference type="eggNOG" id="COG2205">
    <property type="taxonomic scope" value="Bacteria"/>
</dbReference>
<evidence type="ECO:0000256" key="9">
    <source>
        <dbReference type="ARBA" id="ARBA00022840"/>
    </source>
</evidence>
<name>A0A081K5I5_9GAMM</name>
<dbReference type="PRINTS" id="PR00344">
    <property type="entry name" value="BCTRLSENSOR"/>
</dbReference>
<keyword evidence="8" id="KW-0418">Kinase</keyword>
<gene>
    <name evidence="16" type="ORF">GV64_00470</name>
</gene>
<dbReference type="InterPro" id="IPR003660">
    <property type="entry name" value="HAMP_dom"/>
</dbReference>
<dbReference type="InterPro" id="IPR036097">
    <property type="entry name" value="HisK_dim/P_sf"/>
</dbReference>
<dbReference type="STRING" id="305900.GV64_00470"/>
<dbReference type="InterPro" id="IPR005467">
    <property type="entry name" value="His_kinase_dom"/>
</dbReference>
<dbReference type="SUPFAM" id="SSF55874">
    <property type="entry name" value="ATPase domain of HSP90 chaperone/DNA topoisomerase II/histidine kinase"/>
    <property type="match status" value="1"/>
</dbReference>
<keyword evidence="6 13" id="KW-0812">Transmembrane</keyword>
<evidence type="ECO:0000256" key="6">
    <source>
        <dbReference type="ARBA" id="ARBA00022692"/>
    </source>
</evidence>
<organism evidence="16 17">
    <name type="scientific">Endozoicomonas elysicola</name>
    <dbReference type="NCBI Taxonomy" id="305900"/>
    <lineage>
        <taxon>Bacteria</taxon>
        <taxon>Pseudomonadati</taxon>
        <taxon>Pseudomonadota</taxon>
        <taxon>Gammaproteobacteria</taxon>
        <taxon>Oceanospirillales</taxon>
        <taxon>Endozoicomonadaceae</taxon>
        <taxon>Endozoicomonas</taxon>
    </lineage>
</organism>
<dbReference type="InterPro" id="IPR013727">
    <property type="entry name" value="2CSK_N"/>
</dbReference>
<evidence type="ECO:0000256" key="13">
    <source>
        <dbReference type="SAM" id="Phobius"/>
    </source>
</evidence>
<evidence type="ECO:0000256" key="3">
    <source>
        <dbReference type="ARBA" id="ARBA00012438"/>
    </source>
</evidence>